<dbReference type="PROSITE" id="PS00211">
    <property type="entry name" value="ABC_TRANSPORTER_1"/>
    <property type="match status" value="1"/>
</dbReference>
<evidence type="ECO:0000256" key="1">
    <source>
        <dbReference type="ARBA" id="ARBA00005417"/>
    </source>
</evidence>
<dbReference type="Pfam" id="PF00005">
    <property type="entry name" value="ABC_tran"/>
    <property type="match status" value="1"/>
</dbReference>
<dbReference type="InterPro" id="IPR017871">
    <property type="entry name" value="ABC_transporter-like_CS"/>
</dbReference>
<dbReference type="CDD" id="cd03230">
    <property type="entry name" value="ABC_DR_subfamily_A"/>
    <property type="match status" value="1"/>
</dbReference>
<evidence type="ECO:0000256" key="4">
    <source>
        <dbReference type="ARBA" id="ARBA00022840"/>
    </source>
</evidence>
<evidence type="ECO:0000259" key="5">
    <source>
        <dbReference type="PROSITE" id="PS50893"/>
    </source>
</evidence>
<keyword evidence="4 6" id="KW-0067">ATP-binding</keyword>
<protein>
    <submittedName>
        <fullName evidence="6">ABC transporter ATP-binding protein</fullName>
    </submittedName>
</protein>
<dbReference type="InterPro" id="IPR003439">
    <property type="entry name" value="ABC_transporter-like_ATP-bd"/>
</dbReference>
<dbReference type="PANTHER" id="PTHR42711:SF5">
    <property type="entry name" value="ABC TRANSPORTER ATP-BINDING PROTEIN NATA"/>
    <property type="match status" value="1"/>
</dbReference>
<dbReference type="InterPro" id="IPR003593">
    <property type="entry name" value="AAA+_ATPase"/>
</dbReference>
<dbReference type="InterPro" id="IPR050763">
    <property type="entry name" value="ABC_transporter_ATP-binding"/>
</dbReference>
<proteinExistence type="inferred from homology"/>
<reference evidence="6 7" key="1">
    <citation type="submission" date="2018-04" db="EMBL/GenBank/DDBJ databases">
        <title>Halococcoides cellulosivorans gen. nov., sp. nov., an extremely halophilic cellulose-utilizing haloarchaeon from hypersaline lakes.</title>
        <authorList>
            <person name="Sorokin D.Y."/>
            <person name="Toshchakov S.V."/>
            <person name="Samarov N.I."/>
            <person name="Korzhenkov A."/>
            <person name="Kublanov I.V."/>
        </authorList>
    </citation>
    <scope>NUCLEOTIDE SEQUENCE [LARGE SCALE GENOMIC DNA]</scope>
    <source>
        <strain evidence="6 7">HArcel1</strain>
    </source>
</reference>
<dbReference type="Proteomes" id="UP000244727">
    <property type="component" value="Chromosome"/>
</dbReference>
<accession>A0A2R4X1D2</accession>
<sequence length="296" mass="31227">MDAVVDATGLAKRFGETVALDDVDLTIERGEIYGLIGPNGAGKTTLARVLLGTLAPDAGQVRLFGQSPDAVDPARIGYLPQSFDPHDRLTPAELLAYYGGLYEGAQSVADVLATVGIDPATTTRYADLSGGEQRRVCVATALVNDPDLLVVDEPTTGIDPAGRRALREVFTDLRAAGTTVLLSTHDMNEAEAVADRVGMLANGRLVAEDAPDALVAAHGGASRLTIQTDAPPDALDRQSVEQTEEGLQIPAVDPTRIGAIVDRIDDAYRVEGLTWTDPDLEDVYLALAEPGQEASR</sequence>
<organism evidence="6 7">
    <name type="scientific">Halococcoides cellulosivorans</name>
    <dbReference type="NCBI Taxonomy" id="1679096"/>
    <lineage>
        <taxon>Archaea</taxon>
        <taxon>Methanobacteriati</taxon>
        <taxon>Methanobacteriota</taxon>
        <taxon>Stenosarchaea group</taxon>
        <taxon>Halobacteria</taxon>
        <taxon>Halobacteriales</taxon>
        <taxon>Haloarculaceae</taxon>
        <taxon>Halococcoides</taxon>
    </lineage>
</organism>
<name>A0A2R4X1D2_9EURY</name>
<evidence type="ECO:0000256" key="2">
    <source>
        <dbReference type="ARBA" id="ARBA00022448"/>
    </source>
</evidence>
<dbReference type="GO" id="GO:0016887">
    <property type="term" value="F:ATP hydrolysis activity"/>
    <property type="evidence" value="ECO:0007669"/>
    <property type="project" value="InterPro"/>
</dbReference>
<dbReference type="PROSITE" id="PS50893">
    <property type="entry name" value="ABC_TRANSPORTER_2"/>
    <property type="match status" value="1"/>
</dbReference>
<gene>
    <name evidence="6" type="ORF">HARCEL1_07690</name>
</gene>
<dbReference type="InterPro" id="IPR027417">
    <property type="entry name" value="P-loop_NTPase"/>
</dbReference>
<dbReference type="GO" id="GO:0005524">
    <property type="term" value="F:ATP binding"/>
    <property type="evidence" value="ECO:0007669"/>
    <property type="project" value="UniProtKB-KW"/>
</dbReference>
<dbReference type="RefSeq" id="WP_108382018.1">
    <property type="nucleotide sequence ID" value="NZ_CP028858.1"/>
</dbReference>
<keyword evidence="3" id="KW-0547">Nucleotide-binding</keyword>
<dbReference type="SUPFAM" id="SSF52540">
    <property type="entry name" value="P-loop containing nucleoside triphosphate hydrolases"/>
    <property type="match status" value="1"/>
</dbReference>
<evidence type="ECO:0000313" key="7">
    <source>
        <dbReference type="Proteomes" id="UP000244727"/>
    </source>
</evidence>
<dbReference type="SMART" id="SM00382">
    <property type="entry name" value="AAA"/>
    <property type="match status" value="1"/>
</dbReference>
<evidence type="ECO:0000313" key="6">
    <source>
        <dbReference type="EMBL" id="AWB27600.1"/>
    </source>
</evidence>
<comment type="similarity">
    <text evidence="1">Belongs to the ABC transporter superfamily.</text>
</comment>
<feature type="domain" description="ABC transporter" evidence="5">
    <location>
        <begin position="5"/>
        <end position="227"/>
    </location>
</feature>
<keyword evidence="7" id="KW-1185">Reference proteome</keyword>
<dbReference type="AlphaFoldDB" id="A0A2R4X1D2"/>
<dbReference type="GeneID" id="36512379"/>
<dbReference type="KEGG" id="harc:HARCEL1_07690"/>
<dbReference type="EMBL" id="CP028858">
    <property type="protein sequence ID" value="AWB27600.1"/>
    <property type="molecule type" value="Genomic_DNA"/>
</dbReference>
<dbReference type="PANTHER" id="PTHR42711">
    <property type="entry name" value="ABC TRANSPORTER ATP-BINDING PROTEIN"/>
    <property type="match status" value="1"/>
</dbReference>
<keyword evidence="2" id="KW-0813">Transport</keyword>
<dbReference type="Gene3D" id="3.40.50.300">
    <property type="entry name" value="P-loop containing nucleotide triphosphate hydrolases"/>
    <property type="match status" value="1"/>
</dbReference>
<evidence type="ECO:0000256" key="3">
    <source>
        <dbReference type="ARBA" id="ARBA00022741"/>
    </source>
</evidence>